<evidence type="ECO:0000256" key="7">
    <source>
        <dbReference type="ARBA" id="ARBA00047984"/>
    </source>
</evidence>
<evidence type="ECO:0000256" key="5">
    <source>
        <dbReference type="ARBA" id="ARBA00022840"/>
    </source>
</evidence>
<evidence type="ECO:0000256" key="8">
    <source>
        <dbReference type="SAM" id="MobiDB-lite"/>
    </source>
</evidence>
<dbReference type="Pfam" id="PF00271">
    <property type="entry name" value="Helicase_C"/>
    <property type="match status" value="1"/>
</dbReference>
<keyword evidence="2" id="KW-0547">Nucleotide-binding</keyword>
<keyword evidence="5" id="KW-0067">ATP-binding</keyword>
<dbReference type="SMART" id="SM00490">
    <property type="entry name" value="HELICc"/>
    <property type="match status" value="1"/>
</dbReference>
<evidence type="ECO:0000313" key="12">
    <source>
        <dbReference type="Proteomes" id="UP001590951"/>
    </source>
</evidence>
<evidence type="ECO:0000259" key="9">
    <source>
        <dbReference type="PROSITE" id="PS51192"/>
    </source>
</evidence>
<keyword evidence="12" id="KW-1185">Reference proteome</keyword>
<dbReference type="PROSITE" id="PS51194">
    <property type="entry name" value="HELICASE_CTER"/>
    <property type="match status" value="1"/>
</dbReference>
<evidence type="ECO:0000259" key="10">
    <source>
        <dbReference type="PROSITE" id="PS51194"/>
    </source>
</evidence>
<keyword evidence="6" id="KW-0694">RNA-binding</keyword>
<evidence type="ECO:0000256" key="1">
    <source>
        <dbReference type="ARBA" id="ARBA00012552"/>
    </source>
</evidence>
<dbReference type="Gene3D" id="3.40.50.300">
    <property type="entry name" value="P-loop containing nucleotide triphosphate hydrolases"/>
    <property type="match status" value="2"/>
</dbReference>
<dbReference type="PROSITE" id="PS51192">
    <property type="entry name" value="HELICASE_ATP_BIND_1"/>
    <property type="match status" value="1"/>
</dbReference>
<evidence type="ECO:0000256" key="4">
    <source>
        <dbReference type="ARBA" id="ARBA00022806"/>
    </source>
</evidence>
<gene>
    <name evidence="11" type="ORF">ABVK25_007979</name>
</gene>
<comment type="catalytic activity">
    <reaction evidence="7">
        <text>ATP + H2O = ADP + phosphate + H(+)</text>
        <dbReference type="Rhea" id="RHEA:13065"/>
        <dbReference type="ChEBI" id="CHEBI:15377"/>
        <dbReference type="ChEBI" id="CHEBI:15378"/>
        <dbReference type="ChEBI" id="CHEBI:30616"/>
        <dbReference type="ChEBI" id="CHEBI:43474"/>
        <dbReference type="ChEBI" id="CHEBI:456216"/>
        <dbReference type="EC" id="3.6.4.13"/>
    </reaction>
</comment>
<feature type="domain" description="Helicase ATP-binding" evidence="9">
    <location>
        <begin position="195"/>
        <end position="407"/>
    </location>
</feature>
<keyword evidence="4" id="KW-0347">Helicase</keyword>
<feature type="region of interest" description="Disordered" evidence="8">
    <location>
        <begin position="528"/>
        <end position="551"/>
    </location>
</feature>
<dbReference type="SMART" id="SM00487">
    <property type="entry name" value="DEXDc"/>
    <property type="match status" value="1"/>
</dbReference>
<reference evidence="11 12" key="1">
    <citation type="submission" date="2024-09" db="EMBL/GenBank/DDBJ databases">
        <title>Rethinking Asexuality: The Enigmatic Case of Functional Sexual Genes in Lepraria (Stereocaulaceae).</title>
        <authorList>
            <person name="Doellman M."/>
            <person name="Sun Y."/>
            <person name="Barcenas-Pena A."/>
            <person name="Lumbsch H.T."/>
            <person name="Grewe F."/>
        </authorList>
    </citation>
    <scope>NUCLEOTIDE SEQUENCE [LARGE SCALE GENOMIC DNA]</scope>
    <source>
        <strain evidence="11 12">Grewe 0041</strain>
    </source>
</reference>
<comment type="caution">
    <text evidence="11">The sequence shown here is derived from an EMBL/GenBank/DDBJ whole genome shotgun (WGS) entry which is preliminary data.</text>
</comment>
<evidence type="ECO:0000256" key="6">
    <source>
        <dbReference type="ARBA" id="ARBA00022884"/>
    </source>
</evidence>
<protein>
    <recommendedName>
        <fullName evidence="1">RNA helicase</fullName>
        <ecNumber evidence="1">3.6.4.13</ecNumber>
    </recommendedName>
</protein>
<dbReference type="Proteomes" id="UP001590951">
    <property type="component" value="Unassembled WGS sequence"/>
</dbReference>
<evidence type="ECO:0000313" key="11">
    <source>
        <dbReference type="EMBL" id="KAL2051823.1"/>
    </source>
</evidence>
<dbReference type="EC" id="3.6.4.13" evidence="1"/>
<organism evidence="11 12">
    <name type="scientific">Lepraria finkii</name>
    <dbReference type="NCBI Taxonomy" id="1340010"/>
    <lineage>
        <taxon>Eukaryota</taxon>
        <taxon>Fungi</taxon>
        <taxon>Dikarya</taxon>
        <taxon>Ascomycota</taxon>
        <taxon>Pezizomycotina</taxon>
        <taxon>Lecanoromycetes</taxon>
        <taxon>OSLEUM clade</taxon>
        <taxon>Lecanoromycetidae</taxon>
        <taxon>Lecanorales</taxon>
        <taxon>Lecanorineae</taxon>
        <taxon>Stereocaulaceae</taxon>
        <taxon>Lepraria</taxon>
    </lineage>
</organism>
<feature type="domain" description="Helicase C-terminal" evidence="10">
    <location>
        <begin position="459"/>
        <end position="629"/>
    </location>
</feature>
<evidence type="ECO:0000256" key="2">
    <source>
        <dbReference type="ARBA" id="ARBA00022741"/>
    </source>
</evidence>
<dbReference type="Pfam" id="PF00270">
    <property type="entry name" value="DEAD"/>
    <property type="match status" value="1"/>
</dbReference>
<feature type="region of interest" description="Disordered" evidence="8">
    <location>
        <begin position="33"/>
        <end position="112"/>
    </location>
</feature>
<evidence type="ECO:0000256" key="3">
    <source>
        <dbReference type="ARBA" id="ARBA00022801"/>
    </source>
</evidence>
<name>A0ABR4B1P0_9LECA</name>
<accession>A0ABR4B1P0</accession>
<dbReference type="EMBL" id="JBHFEH010000032">
    <property type="protein sequence ID" value="KAL2051823.1"/>
    <property type="molecule type" value="Genomic_DNA"/>
</dbReference>
<feature type="region of interest" description="Disordered" evidence="8">
    <location>
        <begin position="240"/>
        <end position="270"/>
    </location>
</feature>
<sequence length="629" mass="70165">MSRSTQSLCLFCQHRSLLYTSQQRSFRPWELSRSMAQVQRPRRPSRMTLSPKVSRPPTRTTPSDRPIGRRTNSPFAGMNQKYVDLRRQPPARSRAETSRTSRGRERPQKERETFHALKMQSALAPVSYGQRASTKEKISGTDSFEDFPLLRVVKESVFSQALAGMEDVVPTPVQRLAIPVLLGNETRAARRRSSSSEKKEMEQFLLAAETGSGKTLAYLLPVLDAVKRAEAIEAEIEAKKKAQEEEERKNANYHALEPPPLSNAPHSTTGRPRAIILLPTSELVTQVGNLTKLLSHTVKFRSALISSAYSGKVIRNRLFAPTGIDVLISTPHLLASISESDPNILSRVSHLIIDEADSLLDRSFAPSTSTVIDKSTPSLKQLILCSATIPRSLDSYLRKRFPDMRRLVTPNLHAIPRRVQLGVVDVEKEPYRGNKNLACADTIWSIGKAAAEHTGDTADVKRILVFVNEREKTQEVAEYLILKGIEAIALSRDTPEQRQIETLSAFTMAKKESVEVVSKEISAELRNGPNYVPLGSKTPATSTPPPRRHLPNTKVLVTTDLSSRGIDTLAVRHVILYDVPHSTIDFIHRLGRTGRMGRRGRGIVLVAKNDRRDVVREVKEGMFKGQALI</sequence>
<dbReference type="SUPFAM" id="SSF52540">
    <property type="entry name" value="P-loop containing nucleoside triphosphate hydrolases"/>
    <property type="match status" value="1"/>
</dbReference>
<dbReference type="PANTHER" id="PTHR47960">
    <property type="entry name" value="DEAD-BOX ATP-DEPENDENT RNA HELICASE 50"/>
    <property type="match status" value="1"/>
</dbReference>
<dbReference type="InterPro" id="IPR027417">
    <property type="entry name" value="P-loop_NTPase"/>
</dbReference>
<feature type="compositionally biased region" description="Low complexity" evidence="8">
    <location>
        <begin position="50"/>
        <end position="65"/>
    </location>
</feature>
<feature type="compositionally biased region" description="Basic and acidic residues" evidence="8">
    <location>
        <begin position="83"/>
        <end position="112"/>
    </location>
</feature>
<dbReference type="InterPro" id="IPR014001">
    <property type="entry name" value="Helicase_ATP-bd"/>
</dbReference>
<feature type="compositionally biased region" description="Basic and acidic residues" evidence="8">
    <location>
        <begin position="240"/>
        <end position="250"/>
    </location>
</feature>
<dbReference type="InterPro" id="IPR001650">
    <property type="entry name" value="Helicase_C-like"/>
</dbReference>
<keyword evidence="3" id="KW-0378">Hydrolase</keyword>
<proteinExistence type="predicted"/>
<dbReference type="InterPro" id="IPR011545">
    <property type="entry name" value="DEAD/DEAH_box_helicase_dom"/>
</dbReference>